<protein>
    <submittedName>
        <fullName evidence="2">ThiF family adenylyltransferase</fullName>
    </submittedName>
</protein>
<dbReference type="KEGG" id="daur:Daura_39865"/>
<dbReference type="GO" id="GO:0008641">
    <property type="term" value="F:ubiquitin-like modifier activating enzyme activity"/>
    <property type="evidence" value="ECO:0007669"/>
    <property type="project" value="InterPro"/>
</dbReference>
<feature type="domain" description="THIF-type NAD/FAD binding fold" evidence="1">
    <location>
        <begin position="15"/>
        <end position="225"/>
    </location>
</feature>
<name>A0A9Q9IG26_9ACTN</name>
<dbReference type="GO" id="GO:0016779">
    <property type="term" value="F:nucleotidyltransferase activity"/>
    <property type="evidence" value="ECO:0007669"/>
    <property type="project" value="UniProtKB-KW"/>
</dbReference>
<dbReference type="InterPro" id="IPR035985">
    <property type="entry name" value="Ubiquitin-activating_enz"/>
</dbReference>
<dbReference type="Proteomes" id="UP001058003">
    <property type="component" value="Chromosome"/>
</dbReference>
<dbReference type="PANTHER" id="PTHR10953:SF102">
    <property type="entry name" value="ADENYLYLTRANSFERASE AND SULFURTRANSFERASE MOCS3"/>
    <property type="match status" value="1"/>
</dbReference>
<keyword evidence="3" id="KW-1185">Reference proteome</keyword>
<dbReference type="InterPro" id="IPR000594">
    <property type="entry name" value="ThiF_NAD_FAD-bd"/>
</dbReference>
<dbReference type="AlphaFoldDB" id="A0A9Q9IG26"/>
<dbReference type="Pfam" id="PF00899">
    <property type="entry name" value="ThiF"/>
    <property type="match status" value="1"/>
</dbReference>
<evidence type="ECO:0000313" key="3">
    <source>
        <dbReference type="Proteomes" id="UP001058003"/>
    </source>
</evidence>
<dbReference type="SUPFAM" id="SSF69572">
    <property type="entry name" value="Activating enzymes of the ubiquitin-like proteins"/>
    <property type="match status" value="1"/>
</dbReference>
<accession>A0A9Q9IG26</accession>
<sequence>MKGATRLVPLPRVEKHLAAATVVVVGVGGLGTEVARLLAQAGVGRMILCDPDTVEASNLSRGALFLPAHVGLPKVDAAAQVLRELAPGMEVEVRADDFRYGVGLGELRAADLVLSCLDSIADRIALSSRCIFSGSPRGLLDAGLHPWGGEVRHYSSDGSCYVCGCSPVDRSMPAWHVACGFPPVLGAPAPVVTLVASWQAMFAVRLLFDEPLPEGIVTVDAAAGLSRPVLQDRAEDCPCHEVIDHRYIATTDLTVDSTVEEVLALTTAGERVQSWNPVDRQDALSPLHLDAAGPQRRLRELGIPPAEFLPVLRARPSQHVRYLALRGAL</sequence>
<dbReference type="Gene3D" id="3.40.50.720">
    <property type="entry name" value="NAD(P)-binding Rossmann-like Domain"/>
    <property type="match status" value="1"/>
</dbReference>
<dbReference type="RefSeq" id="WP_052386743.1">
    <property type="nucleotide sequence ID" value="NZ_CP073767.1"/>
</dbReference>
<gene>
    <name evidence="2" type="ORF">Daura_39865</name>
</gene>
<proteinExistence type="predicted"/>
<dbReference type="EMBL" id="CP073767">
    <property type="protein sequence ID" value="UWZ52729.1"/>
    <property type="molecule type" value="Genomic_DNA"/>
</dbReference>
<evidence type="ECO:0000313" key="2">
    <source>
        <dbReference type="EMBL" id="UWZ52729.1"/>
    </source>
</evidence>
<dbReference type="InterPro" id="IPR045886">
    <property type="entry name" value="ThiF/MoeB/HesA"/>
</dbReference>
<dbReference type="PANTHER" id="PTHR10953">
    <property type="entry name" value="UBIQUITIN-ACTIVATING ENZYME E1"/>
    <property type="match status" value="1"/>
</dbReference>
<evidence type="ECO:0000259" key="1">
    <source>
        <dbReference type="Pfam" id="PF00899"/>
    </source>
</evidence>
<dbReference type="GO" id="GO:0004792">
    <property type="term" value="F:thiosulfate-cyanide sulfurtransferase activity"/>
    <property type="evidence" value="ECO:0007669"/>
    <property type="project" value="TreeGrafter"/>
</dbReference>
<keyword evidence="2" id="KW-0808">Transferase</keyword>
<organism evidence="2 3">
    <name type="scientific">Dactylosporangium aurantiacum</name>
    <dbReference type="NCBI Taxonomy" id="35754"/>
    <lineage>
        <taxon>Bacteria</taxon>
        <taxon>Bacillati</taxon>
        <taxon>Actinomycetota</taxon>
        <taxon>Actinomycetes</taxon>
        <taxon>Micromonosporales</taxon>
        <taxon>Micromonosporaceae</taxon>
        <taxon>Dactylosporangium</taxon>
    </lineage>
</organism>
<keyword evidence="2" id="KW-0548">Nucleotidyltransferase</keyword>
<reference evidence="2" key="1">
    <citation type="submission" date="2021-04" db="EMBL/GenBank/DDBJ databases">
        <title>Dactylosporangium aurantiacum NRRL B-8018 full assembly.</title>
        <authorList>
            <person name="Hartkoorn R.C."/>
            <person name="Beaudoing E."/>
            <person name="Hot D."/>
        </authorList>
    </citation>
    <scope>NUCLEOTIDE SEQUENCE</scope>
    <source>
        <strain evidence="2">NRRL B-8018</strain>
    </source>
</reference>
<dbReference type="GO" id="GO:0005737">
    <property type="term" value="C:cytoplasm"/>
    <property type="evidence" value="ECO:0007669"/>
    <property type="project" value="TreeGrafter"/>
</dbReference>